<sequence length="688" mass="76854">MAPFIEGICQSQPDQQFVGVLHEWNGNEQPARSIYIPAGETVVIGRSPKSCQIVVNDFRVSKKHLRIYAIVFDQDNPTEVAPLAYAQDTSLNGTLWNGRRMDRKTGGVLLSNGDTLRICDNIAFTFQSLCNDQFPLSSLQLNEIKRFKDEYLITNRRLGSGAYGHVHMALNLRNGTQVACKIVDLSAIKSRLQGSDSRALYQQHQAARCSGNNPESGSQEGQEFRTGQQTARKVEEKLRVYEREVEILQTLRHPNIIGIEMACNTGSTLYIFEDLIPAGDLFSFLEYRQGNLPDVEAAVIVRQIAMALDYLHDKNIVHRDLKPDNILMTSLVGGSRVVLTDFGCARHLPQEPARMASIMGTFEYTAPEIDRSTIRISKGYTKSVDLWSLGCVTAVLLTGGSPFQHSSSQAYSRKLAQECNLESLERSDEWIKVGKRAKSFVRRLLVLDENLRMTAKESLQHEWFTNPSHKLAFNKIYQKEISDWKPRSDVLAGLKEPDIKSPMAHETLSSHVLRGLNQPRVHSKKTPGPKASLVKALGTQSGWEAQEPTPDTGAVRIRDLKCDATAKGDEFGNLEIERPTIVPNNRNKAQCTARTAASPMRHPFSPAAWSKARCSKPTQAQELRKNQAGHQSTNNNSASKGNTHLRRLSKQAMLAGHARKRRAVDIFAFEEDDIIGDCQAPVSGQRKW</sequence>
<name>A0ACB8UVQ9_9EURO</name>
<comment type="caution">
    <text evidence="1">The sequence shown here is derived from an EMBL/GenBank/DDBJ whole genome shotgun (WGS) entry which is preliminary data.</text>
</comment>
<protein>
    <submittedName>
        <fullName evidence="1">Uncharacterized protein</fullName>
    </submittedName>
</protein>
<dbReference type="EMBL" id="JALBCA010000050">
    <property type="protein sequence ID" value="KAI2386221.1"/>
    <property type="molecule type" value="Genomic_DNA"/>
</dbReference>
<accession>A0ACB8UVQ9</accession>
<proteinExistence type="predicted"/>
<gene>
    <name evidence="1" type="ORF">LOY88_003691</name>
</gene>
<organism evidence="1">
    <name type="scientific">Ophidiomyces ophidiicola</name>
    <dbReference type="NCBI Taxonomy" id="1387563"/>
    <lineage>
        <taxon>Eukaryota</taxon>
        <taxon>Fungi</taxon>
        <taxon>Dikarya</taxon>
        <taxon>Ascomycota</taxon>
        <taxon>Pezizomycotina</taxon>
        <taxon>Eurotiomycetes</taxon>
        <taxon>Eurotiomycetidae</taxon>
        <taxon>Onygenales</taxon>
        <taxon>Onygenaceae</taxon>
        <taxon>Ophidiomyces</taxon>
    </lineage>
</organism>
<evidence type="ECO:0000313" key="1">
    <source>
        <dbReference type="EMBL" id="KAI2386221.1"/>
    </source>
</evidence>
<reference evidence="1" key="1">
    <citation type="journal article" date="2022" name="bioRxiv">
        <title>Population genetic analysis of Ophidiomyces ophidiicola, the causative agent of snake fungal disease, indicates recent introductions to the USA.</title>
        <authorList>
            <person name="Ladner J.T."/>
            <person name="Palmer J.M."/>
            <person name="Ettinger C.L."/>
            <person name="Stajich J.E."/>
            <person name="Farrell T.M."/>
            <person name="Glorioso B.M."/>
            <person name="Lawson B."/>
            <person name="Price S.J."/>
            <person name="Stengle A.G."/>
            <person name="Grear D.A."/>
            <person name="Lorch J.M."/>
        </authorList>
    </citation>
    <scope>NUCLEOTIDE SEQUENCE</scope>
    <source>
        <strain evidence="1">NWHC 24266-5</strain>
    </source>
</reference>